<reference evidence="2" key="1">
    <citation type="journal article" date="2019" name="Environ. Microbiol.">
        <title>Fungal ecological strategies reflected in gene transcription - a case study of two litter decomposers.</title>
        <authorList>
            <person name="Barbi F."/>
            <person name="Kohler A."/>
            <person name="Barry K."/>
            <person name="Baskaran P."/>
            <person name="Daum C."/>
            <person name="Fauchery L."/>
            <person name="Ihrmark K."/>
            <person name="Kuo A."/>
            <person name="LaButti K."/>
            <person name="Lipzen A."/>
            <person name="Morin E."/>
            <person name="Grigoriev I.V."/>
            <person name="Henrissat B."/>
            <person name="Lindahl B."/>
            <person name="Martin F."/>
        </authorList>
    </citation>
    <scope>NUCLEOTIDE SEQUENCE</scope>
    <source>
        <strain evidence="2">JB14</strain>
    </source>
</reference>
<protein>
    <recommendedName>
        <fullName evidence="4">RRM domain-containing protein</fullName>
    </recommendedName>
</protein>
<dbReference type="Proteomes" id="UP000799118">
    <property type="component" value="Unassembled WGS sequence"/>
</dbReference>
<dbReference type="PANTHER" id="PTHR23204">
    <property type="entry name" value="CLEAVAGE AND POLYADENYLATION SPECIFIC FACTOR"/>
    <property type="match status" value="1"/>
</dbReference>
<proteinExistence type="predicted"/>
<evidence type="ECO:0000256" key="1">
    <source>
        <dbReference type="SAM" id="MobiDB-lite"/>
    </source>
</evidence>
<dbReference type="OrthoDB" id="10065185at2759"/>
<feature type="region of interest" description="Disordered" evidence="1">
    <location>
        <begin position="164"/>
        <end position="226"/>
    </location>
</feature>
<feature type="compositionally biased region" description="Basic and acidic residues" evidence="1">
    <location>
        <begin position="343"/>
        <end position="353"/>
    </location>
</feature>
<gene>
    <name evidence="2" type="ORF">BT96DRAFT_1017597</name>
</gene>
<organism evidence="2 3">
    <name type="scientific">Gymnopus androsaceus JB14</name>
    <dbReference type="NCBI Taxonomy" id="1447944"/>
    <lineage>
        <taxon>Eukaryota</taxon>
        <taxon>Fungi</taxon>
        <taxon>Dikarya</taxon>
        <taxon>Basidiomycota</taxon>
        <taxon>Agaricomycotina</taxon>
        <taxon>Agaricomycetes</taxon>
        <taxon>Agaricomycetidae</taxon>
        <taxon>Agaricales</taxon>
        <taxon>Marasmiineae</taxon>
        <taxon>Omphalotaceae</taxon>
        <taxon>Gymnopus</taxon>
    </lineage>
</organism>
<dbReference type="InterPro" id="IPR035979">
    <property type="entry name" value="RBD_domain_sf"/>
</dbReference>
<feature type="compositionally biased region" description="Acidic residues" evidence="1">
    <location>
        <begin position="1"/>
        <end position="24"/>
    </location>
</feature>
<keyword evidence="3" id="KW-1185">Reference proteome</keyword>
<dbReference type="InterPro" id="IPR012677">
    <property type="entry name" value="Nucleotide-bd_a/b_plait_sf"/>
</dbReference>
<dbReference type="InterPro" id="IPR034772">
    <property type="entry name" value="CPSF6/7"/>
</dbReference>
<dbReference type="AlphaFoldDB" id="A0A6A4HZU6"/>
<accession>A0A6A4HZU6</accession>
<dbReference type="Gene3D" id="3.30.70.330">
    <property type="match status" value="1"/>
</dbReference>
<dbReference type="GO" id="GO:0005634">
    <property type="term" value="C:nucleus"/>
    <property type="evidence" value="ECO:0007669"/>
    <property type="project" value="UniProtKB-SubCell"/>
</dbReference>
<feature type="compositionally biased region" description="Gly residues" evidence="1">
    <location>
        <begin position="204"/>
        <end position="226"/>
    </location>
</feature>
<feature type="compositionally biased region" description="Low complexity" evidence="1">
    <location>
        <begin position="188"/>
        <end position="200"/>
    </location>
</feature>
<feature type="region of interest" description="Disordered" evidence="1">
    <location>
        <begin position="1"/>
        <end position="55"/>
    </location>
</feature>
<evidence type="ECO:0008006" key="4">
    <source>
        <dbReference type="Google" id="ProtNLM"/>
    </source>
</evidence>
<evidence type="ECO:0000313" key="3">
    <source>
        <dbReference type="Proteomes" id="UP000799118"/>
    </source>
</evidence>
<name>A0A6A4HZU6_9AGAR</name>
<feature type="compositionally biased region" description="Basic and acidic residues" evidence="1">
    <location>
        <begin position="42"/>
        <end position="53"/>
    </location>
</feature>
<dbReference type="GO" id="GO:0003676">
    <property type="term" value="F:nucleic acid binding"/>
    <property type="evidence" value="ECO:0007669"/>
    <property type="project" value="InterPro"/>
</dbReference>
<sequence length="353" mass="37145">MPQDDFDIYGEDVQQELQNEDDENDLQHVPTEMSKIEPSAGQKREREDSREPEDPQIEQSIAVVGGGNQPTGTAGLVSTQVGLSSDALYIGDLQWWTTDEDLRQVALNLGINLDHKDITFSEHKVNGKSKGIAYVETGSYDNATILKNWFDNNDFQNRKATATLTASAQGNPFRTLPKEPPVRDGRPQTQQNGTVQTQTNSSVRGGGNFRGRGGMRGGAGGGGGGNMGMSNMPMGNMGMGMGNLMGNMNMGTMPMGMGVGNMGIGGFMGGGSFGRGGGMIPQGPRGGGMMRGGGGMMGMGMGMMPNNMMAMGMPGGPGRGGHFNPAFVQGGAGGFNNGNAMDGPRKRFRPEES</sequence>
<dbReference type="SUPFAM" id="SSF54928">
    <property type="entry name" value="RNA-binding domain, RBD"/>
    <property type="match status" value="1"/>
</dbReference>
<evidence type="ECO:0000313" key="2">
    <source>
        <dbReference type="EMBL" id="KAE9402487.1"/>
    </source>
</evidence>
<dbReference type="GO" id="GO:0006397">
    <property type="term" value="P:mRNA processing"/>
    <property type="evidence" value="ECO:0007669"/>
    <property type="project" value="UniProtKB-KW"/>
</dbReference>
<feature type="compositionally biased region" description="Basic and acidic residues" evidence="1">
    <location>
        <begin position="176"/>
        <end position="186"/>
    </location>
</feature>
<feature type="region of interest" description="Disordered" evidence="1">
    <location>
        <begin position="334"/>
        <end position="353"/>
    </location>
</feature>
<dbReference type="EMBL" id="ML769434">
    <property type="protein sequence ID" value="KAE9402487.1"/>
    <property type="molecule type" value="Genomic_DNA"/>
</dbReference>
<dbReference type="CDD" id="cd12372">
    <property type="entry name" value="RRM_CFIm68_CFIm59"/>
    <property type="match status" value="1"/>
</dbReference>